<dbReference type="Pfam" id="PF06170">
    <property type="entry name" value="DUF983"/>
    <property type="match status" value="1"/>
</dbReference>
<keyword evidence="3" id="KW-1185">Reference proteome</keyword>
<accession>A0ABY4I010</accession>
<feature type="transmembrane region" description="Helical" evidence="1">
    <location>
        <begin position="64"/>
        <end position="88"/>
    </location>
</feature>
<evidence type="ECO:0000313" key="2">
    <source>
        <dbReference type="EMBL" id="UPK69426.1"/>
    </source>
</evidence>
<dbReference type="Proteomes" id="UP000830198">
    <property type="component" value="Chromosome"/>
</dbReference>
<reference evidence="2 3" key="1">
    <citation type="submission" date="2022-04" db="EMBL/GenBank/DDBJ databases">
        <title>The arsenic-methylating capacity of Chitinophaga filiformis YT5 during chitin decomposition.</title>
        <authorList>
            <person name="Chen G."/>
            <person name="Liang Y."/>
        </authorList>
    </citation>
    <scope>NUCLEOTIDE SEQUENCE [LARGE SCALE GENOMIC DNA]</scope>
    <source>
        <strain evidence="2 3">YT5</strain>
    </source>
</reference>
<keyword evidence="1" id="KW-0812">Transmembrane</keyword>
<gene>
    <name evidence="2" type="ORF">MYF79_31165</name>
</gene>
<dbReference type="RefSeq" id="WP_247811720.1">
    <property type="nucleotide sequence ID" value="NZ_CP095855.1"/>
</dbReference>
<keyword evidence="1" id="KW-1133">Transmembrane helix</keyword>
<evidence type="ECO:0000313" key="3">
    <source>
        <dbReference type="Proteomes" id="UP000830198"/>
    </source>
</evidence>
<keyword evidence="1" id="KW-0472">Membrane</keyword>
<name>A0ABY4I010_CHIFI</name>
<proteinExistence type="predicted"/>
<sequence>MSKKRPNYFLSMLTMKCPHCRRGDMFKTKNAYTNLKRTFDMHERCPVCGQKYELETGFWFGTGYVSYALGVAFSVATLIAYWVFFGLSWADNSIFIWLGVNGVLLILLQPWLMRISRVIYLYFFVYYDESTAELPEK</sequence>
<feature type="transmembrane region" description="Helical" evidence="1">
    <location>
        <begin position="94"/>
        <end position="112"/>
    </location>
</feature>
<evidence type="ECO:0000256" key="1">
    <source>
        <dbReference type="SAM" id="Phobius"/>
    </source>
</evidence>
<protein>
    <submittedName>
        <fullName evidence="2">DUF983 domain-containing protein</fullName>
    </submittedName>
</protein>
<dbReference type="InterPro" id="IPR009325">
    <property type="entry name" value="DUF983"/>
</dbReference>
<dbReference type="EMBL" id="CP095855">
    <property type="protein sequence ID" value="UPK69426.1"/>
    <property type="molecule type" value="Genomic_DNA"/>
</dbReference>
<organism evidence="2 3">
    <name type="scientific">Chitinophaga filiformis</name>
    <name type="common">Myxococcus filiformis</name>
    <name type="synonym">Flexibacter filiformis</name>
    <dbReference type="NCBI Taxonomy" id="104663"/>
    <lineage>
        <taxon>Bacteria</taxon>
        <taxon>Pseudomonadati</taxon>
        <taxon>Bacteroidota</taxon>
        <taxon>Chitinophagia</taxon>
        <taxon>Chitinophagales</taxon>
        <taxon>Chitinophagaceae</taxon>
        <taxon>Chitinophaga</taxon>
    </lineage>
</organism>